<evidence type="ECO:0000256" key="1">
    <source>
        <dbReference type="SAM" id="Phobius"/>
    </source>
</evidence>
<proteinExistence type="predicted"/>
<feature type="transmembrane region" description="Helical" evidence="1">
    <location>
        <begin position="77"/>
        <end position="97"/>
    </location>
</feature>
<gene>
    <name evidence="2" type="ORF">IQ241_17545</name>
</gene>
<evidence type="ECO:0000313" key="3">
    <source>
        <dbReference type="Proteomes" id="UP000636505"/>
    </source>
</evidence>
<comment type="caution">
    <text evidence="2">The sequence shown here is derived from an EMBL/GenBank/DDBJ whole genome shotgun (WGS) entry which is preliminary data.</text>
</comment>
<dbReference type="RefSeq" id="WP_193909656.1">
    <property type="nucleotide sequence ID" value="NZ_JADEXG010000047.1"/>
</dbReference>
<name>A0A8J7APZ7_9CYAN</name>
<sequence length="167" mass="18769">MFNILQVLTVMLIAIAMALALAHALELPGKMRLDREAYYATQSIYYPGFTYGGACEPIGILSTTVLLVLMPSRSTNFWLTLVALLGLIGMQAVYWFFTHPINKFWVEGENLDRFSSDFFSFGTNKAQAESETCPPDWMELRDRWEYSHVARAGFAILSLVAIVIAIS</sequence>
<dbReference type="Proteomes" id="UP000636505">
    <property type="component" value="Unassembled WGS sequence"/>
</dbReference>
<organism evidence="2 3">
    <name type="scientific">Vasconcelosia minhoensis LEGE 07310</name>
    <dbReference type="NCBI Taxonomy" id="915328"/>
    <lineage>
        <taxon>Bacteria</taxon>
        <taxon>Bacillati</taxon>
        <taxon>Cyanobacteriota</taxon>
        <taxon>Cyanophyceae</taxon>
        <taxon>Nodosilineales</taxon>
        <taxon>Cymatolegaceae</taxon>
        <taxon>Vasconcelosia</taxon>
        <taxon>Vasconcelosia minhoensis</taxon>
    </lineage>
</organism>
<keyword evidence="1" id="KW-0812">Transmembrane</keyword>
<feature type="transmembrane region" description="Helical" evidence="1">
    <location>
        <begin position="148"/>
        <end position="166"/>
    </location>
</feature>
<dbReference type="Pfam" id="PF08592">
    <property type="entry name" value="Anthrone_oxy"/>
    <property type="match status" value="1"/>
</dbReference>
<dbReference type="InterPro" id="IPR013901">
    <property type="entry name" value="Anthrone_oxy"/>
</dbReference>
<accession>A0A8J7APZ7</accession>
<keyword evidence="3" id="KW-1185">Reference proteome</keyword>
<dbReference type="AlphaFoldDB" id="A0A8J7APZ7"/>
<keyword evidence="1" id="KW-1133">Transmembrane helix</keyword>
<feature type="transmembrane region" description="Helical" evidence="1">
    <location>
        <begin position="48"/>
        <end position="70"/>
    </location>
</feature>
<protein>
    <submittedName>
        <fullName evidence="2">DUF1772 domain-containing protein</fullName>
    </submittedName>
</protein>
<evidence type="ECO:0000313" key="2">
    <source>
        <dbReference type="EMBL" id="MBE9079080.1"/>
    </source>
</evidence>
<reference evidence="2" key="1">
    <citation type="submission" date="2020-10" db="EMBL/GenBank/DDBJ databases">
        <authorList>
            <person name="Castelo-Branco R."/>
            <person name="Eusebio N."/>
            <person name="Adriana R."/>
            <person name="Vieira A."/>
            <person name="Brugerolle De Fraissinette N."/>
            <person name="Rezende De Castro R."/>
            <person name="Schneider M.P."/>
            <person name="Vasconcelos V."/>
            <person name="Leao P.N."/>
        </authorList>
    </citation>
    <scope>NUCLEOTIDE SEQUENCE</scope>
    <source>
        <strain evidence="2">LEGE 07310</strain>
    </source>
</reference>
<dbReference type="EMBL" id="JADEXG010000047">
    <property type="protein sequence ID" value="MBE9079080.1"/>
    <property type="molecule type" value="Genomic_DNA"/>
</dbReference>
<keyword evidence="1" id="KW-0472">Membrane</keyword>